<dbReference type="Proteomes" id="UP000006727">
    <property type="component" value="Chromosome 11"/>
</dbReference>
<reference evidence="1 3" key="1">
    <citation type="journal article" date="2008" name="Science">
        <title>The Physcomitrella genome reveals evolutionary insights into the conquest of land by plants.</title>
        <authorList>
            <person name="Rensing S."/>
            <person name="Lang D."/>
            <person name="Zimmer A."/>
            <person name="Terry A."/>
            <person name="Salamov A."/>
            <person name="Shapiro H."/>
            <person name="Nishiyama T."/>
            <person name="Perroud P.-F."/>
            <person name="Lindquist E."/>
            <person name="Kamisugi Y."/>
            <person name="Tanahashi T."/>
            <person name="Sakakibara K."/>
            <person name="Fujita T."/>
            <person name="Oishi K."/>
            <person name="Shin-I T."/>
            <person name="Kuroki Y."/>
            <person name="Toyoda A."/>
            <person name="Suzuki Y."/>
            <person name="Hashimoto A."/>
            <person name="Yamaguchi K."/>
            <person name="Sugano A."/>
            <person name="Kohara Y."/>
            <person name="Fujiyama A."/>
            <person name="Anterola A."/>
            <person name="Aoki S."/>
            <person name="Ashton N."/>
            <person name="Barbazuk W.B."/>
            <person name="Barker E."/>
            <person name="Bennetzen J."/>
            <person name="Bezanilla M."/>
            <person name="Blankenship R."/>
            <person name="Cho S.H."/>
            <person name="Dutcher S."/>
            <person name="Estelle M."/>
            <person name="Fawcett J.A."/>
            <person name="Gundlach H."/>
            <person name="Hanada K."/>
            <person name="Heyl A."/>
            <person name="Hicks K.A."/>
            <person name="Hugh J."/>
            <person name="Lohr M."/>
            <person name="Mayer K."/>
            <person name="Melkozernov A."/>
            <person name="Murata T."/>
            <person name="Nelson D."/>
            <person name="Pils B."/>
            <person name="Prigge M."/>
            <person name="Reiss B."/>
            <person name="Renner T."/>
            <person name="Rombauts S."/>
            <person name="Rushton P."/>
            <person name="Sanderfoot A."/>
            <person name="Schween G."/>
            <person name="Shiu S.-H."/>
            <person name="Stueber K."/>
            <person name="Theodoulou F.L."/>
            <person name="Tu H."/>
            <person name="Van de Peer Y."/>
            <person name="Verrier P.J."/>
            <person name="Waters E."/>
            <person name="Wood A."/>
            <person name="Yang L."/>
            <person name="Cove D."/>
            <person name="Cuming A."/>
            <person name="Hasebe M."/>
            <person name="Lucas S."/>
            <person name="Mishler D.B."/>
            <person name="Reski R."/>
            <person name="Grigoriev I."/>
            <person name="Quatrano R.S."/>
            <person name="Boore J.L."/>
        </authorList>
    </citation>
    <scope>NUCLEOTIDE SEQUENCE [LARGE SCALE GENOMIC DNA]</scope>
    <source>
        <strain evidence="2 3">cv. Gransden 2004</strain>
    </source>
</reference>
<dbReference type="EnsemblPlants" id="Pp3c11_4450V3.1">
    <property type="protein sequence ID" value="Pp3c11_4450V3.1"/>
    <property type="gene ID" value="Pp3c11_4450"/>
</dbReference>
<keyword evidence="3" id="KW-1185">Reference proteome</keyword>
<sequence>MDMVTTKTMSKQQKVEVALLMEDLERQIEAKSLILDTRGVDIN</sequence>
<evidence type="ECO:0000313" key="1">
    <source>
        <dbReference type="EMBL" id="PNR44812.1"/>
    </source>
</evidence>
<dbReference type="AlphaFoldDB" id="A0A2K1JTG8"/>
<organism evidence="1">
    <name type="scientific">Physcomitrium patens</name>
    <name type="common">Spreading-leaved earth moss</name>
    <name type="synonym">Physcomitrella patens</name>
    <dbReference type="NCBI Taxonomy" id="3218"/>
    <lineage>
        <taxon>Eukaryota</taxon>
        <taxon>Viridiplantae</taxon>
        <taxon>Streptophyta</taxon>
        <taxon>Embryophyta</taxon>
        <taxon>Bryophyta</taxon>
        <taxon>Bryophytina</taxon>
        <taxon>Bryopsida</taxon>
        <taxon>Funariidae</taxon>
        <taxon>Funariales</taxon>
        <taxon>Funariaceae</taxon>
        <taxon>Physcomitrium</taxon>
    </lineage>
</organism>
<reference evidence="2" key="3">
    <citation type="submission" date="2020-12" db="UniProtKB">
        <authorList>
            <consortium name="EnsemblPlants"/>
        </authorList>
    </citation>
    <scope>IDENTIFICATION</scope>
</reference>
<reference evidence="1 3" key="2">
    <citation type="journal article" date="2018" name="Plant J.">
        <title>The Physcomitrella patens chromosome-scale assembly reveals moss genome structure and evolution.</title>
        <authorList>
            <person name="Lang D."/>
            <person name="Ullrich K.K."/>
            <person name="Murat F."/>
            <person name="Fuchs J."/>
            <person name="Jenkins J."/>
            <person name="Haas F.B."/>
            <person name="Piednoel M."/>
            <person name="Gundlach H."/>
            <person name="Van Bel M."/>
            <person name="Meyberg R."/>
            <person name="Vives C."/>
            <person name="Morata J."/>
            <person name="Symeonidi A."/>
            <person name="Hiss M."/>
            <person name="Muchero W."/>
            <person name="Kamisugi Y."/>
            <person name="Saleh O."/>
            <person name="Blanc G."/>
            <person name="Decker E.L."/>
            <person name="van Gessel N."/>
            <person name="Grimwood J."/>
            <person name="Hayes R.D."/>
            <person name="Graham S.W."/>
            <person name="Gunter L.E."/>
            <person name="McDaniel S.F."/>
            <person name="Hoernstein S.N.W."/>
            <person name="Larsson A."/>
            <person name="Li F.W."/>
            <person name="Perroud P.F."/>
            <person name="Phillips J."/>
            <person name="Ranjan P."/>
            <person name="Rokshar D.S."/>
            <person name="Rothfels C.J."/>
            <person name="Schneider L."/>
            <person name="Shu S."/>
            <person name="Stevenson D.W."/>
            <person name="Thummler F."/>
            <person name="Tillich M."/>
            <person name="Villarreal Aguilar J.C."/>
            <person name="Widiez T."/>
            <person name="Wong G.K."/>
            <person name="Wymore A."/>
            <person name="Zhang Y."/>
            <person name="Zimmer A.D."/>
            <person name="Quatrano R.S."/>
            <person name="Mayer K.F.X."/>
            <person name="Goodstein D."/>
            <person name="Casacuberta J.M."/>
            <person name="Vandepoele K."/>
            <person name="Reski R."/>
            <person name="Cuming A.C."/>
            <person name="Tuskan G.A."/>
            <person name="Maumus F."/>
            <person name="Salse J."/>
            <person name="Schmutz J."/>
            <person name="Rensing S.A."/>
        </authorList>
    </citation>
    <scope>NUCLEOTIDE SEQUENCE [LARGE SCALE GENOMIC DNA]</scope>
    <source>
        <strain evidence="2 3">cv. Gransden 2004</strain>
    </source>
</reference>
<dbReference type="EMBL" id="ABEU02000011">
    <property type="protein sequence ID" value="PNR44812.1"/>
    <property type="molecule type" value="Genomic_DNA"/>
</dbReference>
<proteinExistence type="predicted"/>
<protein>
    <submittedName>
        <fullName evidence="1 2">Uncharacterized protein</fullName>
    </submittedName>
</protein>
<dbReference type="Gramene" id="Pp3c11_4450V3.2">
    <property type="protein sequence ID" value="Pp3c11_4450V3.2"/>
    <property type="gene ID" value="Pp3c11_4450"/>
</dbReference>
<dbReference type="Gramene" id="Pp3c11_4450V3.1">
    <property type="protein sequence ID" value="Pp3c11_4450V3.1"/>
    <property type="gene ID" value="Pp3c11_4450"/>
</dbReference>
<dbReference type="EnsemblPlants" id="Pp3c11_4450V3.2">
    <property type="protein sequence ID" value="Pp3c11_4450V3.2"/>
    <property type="gene ID" value="Pp3c11_4450"/>
</dbReference>
<name>A0A2K1JTG8_PHYPA</name>
<evidence type="ECO:0000313" key="2">
    <source>
        <dbReference type="EnsemblPlants" id="Pp3c11_4450V3.1"/>
    </source>
</evidence>
<evidence type="ECO:0000313" key="3">
    <source>
        <dbReference type="Proteomes" id="UP000006727"/>
    </source>
</evidence>
<accession>A0A2K1JTG8</accession>
<gene>
    <name evidence="1" type="ORF">PHYPA_014582</name>
</gene>
<dbReference type="PaxDb" id="3218-PP1S232_29V6.1"/>
<dbReference type="InParanoid" id="A0A2K1JTG8"/>